<dbReference type="EMBL" id="PSNX01000004">
    <property type="protein sequence ID" value="PPE67156.1"/>
    <property type="molecule type" value="Genomic_DNA"/>
</dbReference>
<dbReference type="OrthoDB" id="9154015at2"/>
<accession>A0A2S5SWP9</accession>
<dbReference type="AlphaFoldDB" id="A0A2S5SWP9"/>
<sequence length="124" mass="13887">MIHRISLALILAVLCSTAARADIIDIAWNEQGRFERRVSVAPGKFAEVCGKLARADSVAWRFDASGPLNFNIHYHEGKDVRYPERRDALAGASGRLQVALDQDYCWMWTNKSGQAVDLNVLLTR</sequence>
<reference evidence="2 3" key="1">
    <citation type="submission" date="2018-02" db="EMBL/GenBank/DDBJ databases">
        <title>Reclassifiation of [Polyangium] brachysporum DSM 7029 as Guopingzhaonella breviflexa gen. nov., sp. nov., a member of the family Comamonadaceae.</title>
        <authorList>
            <person name="Tang B."/>
        </authorList>
    </citation>
    <scope>NUCLEOTIDE SEQUENCE [LARGE SCALE GENOMIC DNA]</scope>
    <source>
        <strain evidence="2 3">BCRC 80649</strain>
    </source>
</reference>
<proteinExistence type="predicted"/>
<comment type="caution">
    <text evidence="2">The sequence shown here is derived from an EMBL/GenBank/DDBJ whole genome shotgun (WGS) entry which is preliminary data.</text>
</comment>
<name>A0A2S5SWP9_9BURK</name>
<keyword evidence="1" id="KW-0732">Signal</keyword>
<dbReference type="RefSeq" id="WP_104301975.1">
    <property type="nucleotide sequence ID" value="NZ_PSNX01000004.1"/>
</dbReference>
<feature type="chain" id="PRO_5015554301" evidence="1">
    <location>
        <begin position="22"/>
        <end position="124"/>
    </location>
</feature>
<protein>
    <submittedName>
        <fullName evidence="2">Uncharacterized protein</fullName>
    </submittedName>
</protein>
<keyword evidence="3" id="KW-1185">Reference proteome</keyword>
<organism evidence="2 3">
    <name type="scientific">Caldimonas caldifontis</name>
    <dbReference type="NCBI Taxonomy" id="1452508"/>
    <lineage>
        <taxon>Bacteria</taxon>
        <taxon>Pseudomonadati</taxon>
        <taxon>Pseudomonadota</taxon>
        <taxon>Betaproteobacteria</taxon>
        <taxon>Burkholderiales</taxon>
        <taxon>Sphaerotilaceae</taxon>
        <taxon>Caldimonas</taxon>
    </lineage>
</organism>
<feature type="signal peptide" evidence="1">
    <location>
        <begin position="1"/>
        <end position="21"/>
    </location>
</feature>
<gene>
    <name evidence="2" type="ORF">C1704_06930</name>
</gene>
<evidence type="ECO:0000256" key="1">
    <source>
        <dbReference type="SAM" id="SignalP"/>
    </source>
</evidence>
<evidence type="ECO:0000313" key="2">
    <source>
        <dbReference type="EMBL" id="PPE67156.1"/>
    </source>
</evidence>
<evidence type="ECO:0000313" key="3">
    <source>
        <dbReference type="Proteomes" id="UP000238605"/>
    </source>
</evidence>
<dbReference type="Proteomes" id="UP000238605">
    <property type="component" value="Unassembled WGS sequence"/>
</dbReference>